<gene>
    <name evidence="2" type="ORF">D1B32_21845</name>
</gene>
<organism evidence="2 3">
    <name type="scientific">Oceanobacillus profundus</name>
    <dbReference type="NCBI Taxonomy" id="372463"/>
    <lineage>
        <taxon>Bacteria</taxon>
        <taxon>Bacillati</taxon>
        <taxon>Bacillota</taxon>
        <taxon>Bacilli</taxon>
        <taxon>Bacillales</taxon>
        <taxon>Bacillaceae</taxon>
        <taxon>Oceanobacillus</taxon>
    </lineage>
</organism>
<dbReference type="Gene3D" id="3.30.70.100">
    <property type="match status" value="1"/>
</dbReference>
<dbReference type="PROSITE" id="PS50846">
    <property type="entry name" value="HMA_2"/>
    <property type="match status" value="1"/>
</dbReference>
<dbReference type="EMBL" id="QWEH01000024">
    <property type="protein sequence ID" value="RHW29517.1"/>
    <property type="molecule type" value="Genomic_DNA"/>
</dbReference>
<dbReference type="OrthoDB" id="2884671at2"/>
<reference evidence="2 3" key="1">
    <citation type="journal article" date="2007" name="Int. J. Syst. Evol. Microbiol.">
        <title>Oceanobacillus profundus sp. nov., isolated from a deep-sea sediment core.</title>
        <authorList>
            <person name="Kim Y.G."/>
            <person name="Choi D.H."/>
            <person name="Hyun S."/>
            <person name="Cho B.C."/>
        </authorList>
    </citation>
    <scope>NUCLEOTIDE SEQUENCE [LARGE SCALE GENOMIC DNA]</scope>
    <source>
        <strain evidence="2 3">DSM 18246</strain>
    </source>
</reference>
<evidence type="ECO:0000259" key="1">
    <source>
        <dbReference type="PROSITE" id="PS50846"/>
    </source>
</evidence>
<feature type="domain" description="HMA" evidence="1">
    <location>
        <begin position="1"/>
        <end position="69"/>
    </location>
</feature>
<sequence>MKMITHKLSIPGLKKEDEGKVSDALHDVWGVRNIKINTQTNEAIISYDEDAGSLMDFEQAVKDLGYEVNKLEDDM</sequence>
<dbReference type="GO" id="GO:0046872">
    <property type="term" value="F:metal ion binding"/>
    <property type="evidence" value="ECO:0007669"/>
    <property type="project" value="InterPro"/>
</dbReference>
<protein>
    <submittedName>
        <fullName evidence="2">Heavy-metal-associated domain-containing protein</fullName>
    </submittedName>
</protein>
<comment type="caution">
    <text evidence="2">The sequence shown here is derived from an EMBL/GenBank/DDBJ whole genome shotgun (WGS) entry which is preliminary data.</text>
</comment>
<dbReference type="SUPFAM" id="SSF55008">
    <property type="entry name" value="HMA, heavy metal-associated domain"/>
    <property type="match status" value="1"/>
</dbReference>
<evidence type="ECO:0000313" key="3">
    <source>
        <dbReference type="Proteomes" id="UP000285456"/>
    </source>
</evidence>
<dbReference type="Pfam" id="PF00403">
    <property type="entry name" value="HMA"/>
    <property type="match status" value="1"/>
</dbReference>
<accession>A0A417YAI0</accession>
<dbReference type="Proteomes" id="UP000285456">
    <property type="component" value="Unassembled WGS sequence"/>
</dbReference>
<dbReference type="AlphaFoldDB" id="A0A417YAI0"/>
<dbReference type="InterPro" id="IPR036163">
    <property type="entry name" value="HMA_dom_sf"/>
</dbReference>
<keyword evidence="3" id="KW-1185">Reference proteome</keyword>
<proteinExistence type="predicted"/>
<name>A0A417YAI0_9BACI</name>
<dbReference type="InterPro" id="IPR006121">
    <property type="entry name" value="HMA_dom"/>
</dbReference>
<evidence type="ECO:0000313" key="2">
    <source>
        <dbReference type="EMBL" id="RHW29517.1"/>
    </source>
</evidence>